<evidence type="ECO:0000313" key="1">
    <source>
        <dbReference type="EMBL" id="KAL2861020.1"/>
    </source>
</evidence>
<dbReference type="EMBL" id="JBFXLQ010000077">
    <property type="protein sequence ID" value="KAL2861020.1"/>
    <property type="molecule type" value="Genomic_DNA"/>
</dbReference>
<gene>
    <name evidence="1" type="ORF">BJX67DRAFT_367498</name>
</gene>
<dbReference type="RefSeq" id="XP_070880914.1">
    <property type="nucleotide sequence ID" value="XM_071030529.1"/>
</dbReference>
<accession>A0ABR4L924</accession>
<organism evidence="1 2">
    <name type="scientific">Aspergillus lucknowensis</name>
    <dbReference type="NCBI Taxonomy" id="176173"/>
    <lineage>
        <taxon>Eukaryota</taxon>
        <taxon>Fungi</taxon>
        <taxon>Dikarya</taxon>
        <taxon>Ascomycota</taxon>
        <taxon>Pezizomycotina</taxon>
        <taxon>Eurotiomycetes</taxon>
        <taxon>Eurotiomycetidae</taxon>
        <taxon>Eurotiales</taxon>
        <taxon>Aspergillaceae</taxon>
        <taxon>Aspergillus</taxon>
        <taxon>Aspergillus subgen. Nidulantes</taxon>
    </lineage>
</organism>
<evidence type="ECO:0000313" key="2">
    <source>
        <dbReference type="Proteomes" id="UP001610432"/>
    </source>
</evidence>
<protein>
    <submittedName>
        <fullName evidence="1">Uncharacterized protein</fullName>
    </submittedName>
</protein>
<dbReference type="GeneID" id="98145601"/>
<proteinExistence type="predicted"/>
<sequence length="95" mass="10277">MLSRWLRLGLLKGSQKLPPAGFSDCSKPNLVADVPKTTGSDRSCCTPKSNFSWADSWREFGLNTAGKSPKAATAREEMIVAFACPELKTTQLGNT</sequence>
<comment type="caution">
    <text evidence="1">The sequence shown here is derived from an EMBL/GenBank/DDBJ whole genome shotgun (WGS) entry which is preliminary data.</text>
</comment>
<reference evidence="1 2" key="1">
    <citation type="submission" date="2024-07" db="EMBL/GenBank/DDBJ databases">
        <title>Section-level genome sequencing and comparative genomics of Aspergillus sections Usti and Cavernicolus.</title>
        <authorList>
            <consortium name="Lawrence Berkeley National Laboratory"/>
            <person name="Nybo J.L."/>
            <person name="Vesth T.C."/>
            <person name="Theobald S."/>
            <person name="Frisvad J.C."/>
            <person name="Larsen T.O."/>
            <person name="Kjaerboelling I."/>
            <person name="Rothschild-Mancinelli K."/>
            <person name="Lyhne E.K."/>
            <person name="Kogle M.E."/>
            <person name="Barry K."/>
            <person name="Clum A."/>
            <person name="Na H."/>
            <person name="Ledsgaard L."/>
            <person name="Lin J."/>
            <person name="Lipzen A."/>
            <person name="Kuo A."/>
            <person name="Riley R."/>
            <person name="Mondo S."/>
            <person name="Labutti K."/>
            <person name="Haridas S."/>
            <person name="Pangalinan J."/>
            <person name="Salamov A.A."/>
            <person name="Simmons B.A."/>
            <person name="Magnuson J.K."/>
            <person name="Chen J."/>
            <person name="Drula E."/>
            <person name="Henrissat B."/>
            <person name="Wiebenga A."/>
            <person name="Lubbers R.J."/>
            <person name="Gomes A.C."/>
            <person name="Macurrencykelacurrency M.R."/>
            <person name="Stajich J."/>
            <person name="Grigoriev I.V."/>
            <person name="Mortensen U.H."/>
            <person name="De Vries R.P."/>
            <person name="Baker S.E."/>
            <person name="Andersen M.R."/>
        </authorList>
    </citation>
    <scope>NUCLEOTIDE SEQUENCE [LARGE SCALE GENOMIC DNA]</scope>
    <source>
        <strain evidence="1 2">CBS 449.75</strain>
    </source>
</reference>
<name>A0ABR4L924_9EURO</name>
<keyword evidence="2" id="KW-1185">Reference proteome</keyword>
<dbReference type="Proteomes" id="UP001610432">
    <property type="component" value="Unassembled WGS sequence"/>
</dbReference>